<dbReference type="InterPro" id="IPR052389">
    <property type="entry name" value="Sec_Metab_Biosynth-Assoc"/>
</dbReference>
<comment type="caution">
    <text evidence="3">The sequence shown here is derived from an EMBL/GenBank/DDBJ whole genome shotgun (WGS) entry which is preliminary data.</text>
</comment>
<feature type="domain" description="Acyl-CoA thioesterase-like C-terminal" evidence="2">
    <location>
        <begin position="109"/>
        <end position="248"/>
    </location>
</feature>
<evidence type="ECO:0000259" key="1">
    <source>
        <dbReference type="Pfam" id="PF13622"/>
    </source>
</evidence>
<dbReference type="PANTHER" id="PTHR38110">
    <property type="entry name" value="CHROMOSOME 23, WHOLE GENOME SHOTGUN SEQUENCE"/>
    <property type="match status" value="1"/>
</dbReference>
<feature type="domain" description="Acyl-CoA thioesterase-like N-terminal HotDog" evidence="1">
    <location>
        <begin position="1"/>
        <end position="48"/>
    </location>
</feature>
<dbReference type="Gene3D" id="2.40.160.210">
    <property type="entry name" value="Acyl-CoA thioesterase, double hotdog domain"/>
    <property type="match status" value="2"/>
</dbReference>
<dbReference type="AlphaFoldDB" id="A0AAE0DFM5"/>
<evidence type="ECO:0000259" key="2">
    <source>
        <dbReference type="Pfam" id="PF20789"/>
    </source>
</evidence>
<dbReference type="SUPFAM" id="SSF54637">
    <property type="entry name" value="Thioesterase/thiol ester dehydrase-isomerase"/>
    <property type="match status" value="1"/>
</dbReference>
<dbReference type="PANTHER" id="PTHR38110:SF1">
    <property type="entry name" value="THIOESTERASE DOMAIN-CONTAINING PROTEIN"/>
    <property type="match status" value="1"/>
</dbReference>
<dbReference type="Pfam" id="PF13622">
    <property type="entry name" value="4HBT_3"/>
    <property type="match status" value="1"/>
</dbReference>
<reference evidence="3" key="1">
    <citation type="submission" date="2022-11" db="EMBL/GenBank/DDBJ databases">
        <title>Chromosomal genome sequence assembly and mating type (MAT) locus characterization of the leprose asexual lichenized fungus Lepraria neglecta (Nyl.) Erichsen.</title>
        <authorList>
            <person name="Allen J.L."/>
            <person name="Pfeffer B."/>
        </authorList>
    </citation>
    <scope>NUCLEOTIDE SEQUENCE</scope>
    <source>
        <strain evidence="3">Allen 5258</strain>
    </source>
</reference>
<sequence>MHIMFLRPVTAGKAELDVKDSKLGPGVSTTHVTLSQGGKERVAAYVSNMNMHAKHGASYDTNYRLVPAAAPADVLKLSSGSESQWIKWTFPWHAKSFLKPYTHFHFYIPINGPPHPSLTDVWITPENADDVFTTETLGSIADIWPRMVENYCPKSEWKTTSLVSRALRGTQTSSIDADFGFGRHPQAFWYPTLSMTLEIKKLLPPQGVKWLFMRAQAKEIKNGRMDAEVTILDENSELVALSHHVCLVIDNADGPLEKRERKDGKL</sequence>
<dbReference type="InterPro" id="IPR029069">
    <property type="entry name" value="HotDog_dom_sf"/>
</dbReference>
<protein>
    <submittedName>
        <fullName evidence="3">Uncharacterized protein</fullName>
    </submittedName>
</protein>
<evidence type="ECO:0000313" key="4">
    <source>
        <dbReference type="Proteomes" id="UP001276659"/>
    </source>
</evidence>
<dbReference type="InterPro" id="IPR042171">
    <property type="entry name" value="Acyl-CoA_hotdog"/>
</dbReference>
<dbReference type="Pfam" id="PF20789">
    <property type="entry name" value="4HBT_3C"/>
    <property type="match status" value="1"/>
</dbReference>
<name>A0AAE0DFM5_9LECA</name>
<organism evidence="3 4">
    <name type="scientific">Lepraria neglecta</name>
    <dbReference type="NCBI Taxonomy" id="209136"/>
    <lineage>
        <taxon>Eukaryota</taxon>
        <taxon>Fungi</taxon>
        <taxon>Dikarya</taxon>
        <taxon>Ascomycota</taxon>
        <taxon>Pezizomycotina</taxon>
        <taxon>Lecanoromycetes</taxon>
        <taxon>OSLEUM clade</taxon>
        <taxon>Lecanoromycetidae</taxon>
        <taxon>Lecanorales</taxon>
        <taxon>Lecanorineae</taxon>
        <taxon>Stereocaulaceae</taxon>
        <taxon>Lepraria</taxon>
    </lineage>
</organism>
<keyword evidence="4" id="KW-1185">Reference proteome</keyword>
<evidence type="ECO:0000313" key="3">
    <source>
        <dbReference type="EMBL" id="KAK3167846.1"/>
    </source>
</evidence>
<dbReference type="Proteomes" id="UP001276659">
    <property type="component" value="Unassembled WGS sequence"/>
</dbReference>
<dbReference type="InterPro" id="IPR049450">
    <property type="entry name" value="ACOT8-like_C"/>
</dbReference>
<gene>
    <name evidence="3" type="ORF">OEA41_004292</name>
</gene>
<dbReference type="InterPro" id="IPR049449">
    <property type="entry name" value="TesB_ACOT8-like_N"/>
</dbReference>
<proteinExistence type="predicted"/>
<dbReference type="EMBL" id="JASNWA010000010">
    <property type="protein sequence ID" value="KAK3167846.1"/>
    <property type="molecule type" value="Genomic_DNA"/>
</dbReference>
<accession>A0AAE0DFM5</accession>